<sequence length="169" mass="19104">MRGKMKQKIQTRPVKHNLHIISCNRVCEFAKKMKIVPHLPFKLFLFLTALAFGAPASPLTTHPQLYHIFGITLPVDTSYLLTEISQPSGAPTTVAFLEELGPISKLRASDANMLCRIYATDAREGKVELCLRSEGRGEWVWPQYFRCKRGGGRVECEFVEGAKLWNLEV</sequence>
<proteinExistence type="predicted"/>
<gene>
    <name evidence="1" type="ORF">EV356DRAFT_54528</name>
</gene>
<name>A0A6A6HG54_VIRVR</name>
<dbReference type="EMBL" id="ML991783">
    <property type="protein sequence ID" value="KAF2236882.1"/>
    <property type="molecule type" value="Genomic_DNA"/>
</dbReference>
<dbReference type="AlphaFoldDB" id="A0A6A6HG54"/>
<protein>
    <submittedName>
        <fullName evidence="1">Uncharacterized protein</fullName>
    </submittedName>
</protein>
<dbReference type="Proteomes" id="UP000800092">
    <property type="component" value="Unassembled WGS sequence"/>
</dbReference>
<keyword evidence="2" id="KW-1185">Reference proteome</keyword>
<evidence type="ECO:0000313" key="2">
    <source>
        <dbReference type="Proteomes" id="UP000800092"/>
    </source>
</evidence>
<organism evidence="1 2">
    <name type="scientific">Viridothelium virens</name>
    <name type="common">Speckled blister lichen</name>
    <name type="synonym">Trypethelium virens</name>
    <dbReference type="NCBI Taxonomy" id="1048519"/>
    <lineage>
        <taxon>Eukaryota</taxon>
        <taxon>Fungi</taxon>
        <taxon>Dikarya</taxon>
        <taxon>Ascomycota</taxon>
        <taxon>Pezizomycotina</taxon>
        <taxon>Dothideomycetes</taxon>
        <taxon>Dothideomycetes incertae sedis</taxon>
        <taxon>Trypetheliales</taxon>
        <taxon>Trypetheliaceae</taxon>
        <taxon>Viridothelium</taxon>
    </lineage>
</organism>
<reference evidence="1" key="1">
    <citation type="journal article" date="2020" name="Stud. Mycol.">
        <title>101 Dothideomycetes genomes: a test case for predicting lifestyles and emergence of pathogens.</title>
        <authorList>
            <person name="Haridas S."/>
            <person name="Albert R."/>
            <person name="Binder M."/>
            <person name="Bloem J."/>
            <person name="Labutti K."/>
            <person name="Salamov A."/>
            <person name="Andreopoulos B."/>
            <person name="Baker S."/>
            <person name="Barry K."/>
            <person name="Bills G."/>
            <person name="Bluhm B."/>
            <person name="Cannon C."/>
            <person name="Castanera R."/>
            <person name="Culley D."/>
            <person name="Daum C."/>
            <person name="Ezra D."/>
            <person name="Gonzalez J."/>
            <person name="Henrissat B."/>
            <person name="Kuo A."/>
            <person name="Liang C."/>
            <person name="Lipzen A."/>
            <person name="Lutzoni F."/>
            <person name="Magnuson J."/>
            <person name="Mondo S."/>
            <person name="Nolan M."/>
            <person name="Ohm R."/>
            <person name="Pangilinan J."/>
            <person name="Park H.-J."/>
            <person name="Ramirez L."/>
            <person name="Alfaro M."/>
            <person name="Sun H."/>
            <person name="Tritt A."/>
            <person name="Yoshinaga Y."/>
            <person name="Zwiers L.-H."/>
            <person name="Turgeon B."/>
            <person name="Goodwin S."/>
            <person name="Spatafora J."/>
            <person name="Crous P."/>
            <person name="Grigoriev I."/>
        </authorList>
    </citation>
    <scope>NUCLEOTIDE SEQUENCE</scope>
    <source>
        <strain evidence="1">Tuck. ex Michener</strain>
    </source>
</reference>
<evidence type="ECO:0000313" key="1">
    <source>
        <dbReference type="EMBL" id="KAF2236882.1"/>
    </source>
</evidence>
<accession>A0A6A6HG54</accession>